<gene>
    <name evidence="1" type="ORF">WN55_01469</name>
</gene>
<dbReference type="Proteomes" id="UP000076502">
    <property type="component" value="Unassembled WGS sequence"/>
</dbReference>
<proteinExistence type="predicted"/>
<organism evidence="1 2">
    <name type="scientific">Dufourea novaeangliae</name>
    <name type="common">Sweat bee</name>
    <dbReference type="NCBI Taxonomy" id="178035"/>
    <lineage>
        <taxon>Eukaryota</taxon>
        <taxon>Metazoa</taxon>
        <taxon>Ecdysozoa</taxon>
        <taxon>Arthropoda</taxon>
        <taxon>Hexapoda</taxon>
        <taxon>Insecta</taxon>
        <taxon>Pterygota</taxon>
        <taxon>Neoptera</taxon>
        <taxon>Endopterygota</taxon>
        <taxon>Hymenoptera</taxon>
        <taxon>Apocrita</taxon>
        <taxon>Aculeata</taxon>
        <taxon>Apoidea</taxon>
        <taxon>Anthophila</taxon>
        <taxon>Halictidae</taxon>
        <taxon>Rophitinae</taxon>
        <taxon>Dufourea</taxon>
    </lineage>
</organism>
<evidence type="ECO:0000313" key="2">
    <source>
        <dbReference type="Proteomes" id="UP000076502"/>
    </source>
</evidence>
<accession>A0A154PES8</accession>
<dbReference type="AlphaFoldDB" id="A0A154PES8"/>
<sequence length="59" mass="6736">MGPGQEPAVDIHMCVQRAAGMVDLTMKKGHPRKKTRLARGAYKRAFHPESHEKIHFLRN</sequence>
<keyword evidence="2" id="KW-1185">Reference proteome</keyword>
<evidence type="ECO:0000313" key="1">
    <source>
        <dbReference type="EMBL" id="KZC10353.1"/>
    </source>
</evidence>
<reference evidence="1 2" key="1">
    <citation type="submission" date="2015-07" db="EMBL/GenBank/DDBJ databases">
        <title>The genome of Dufourea novaeangliae.</title>
        <authorList>
            <person name="Pan H."/>
            <person name="Kapheim K."/>
        </authorList>
    </citation>
    <scope>NUCLEOTIDE SEQUENCE [LARGE SCALE GENOMIC DNA]</scope>
    <source>
        <strain evidence="1">0120121106</strain>
        <tissue evidence="1">Whole body</tissue>
    </source>
</reference>
<name>A0A154PES8_DUFNO</name>
<dbReference type="EMBL" id="KQ434889">
    <property type="protein sequence ID" value="KZC10353.1"/>
    <property type="molecule type" value="Genomic_DNA"/>
</dbReference>
<protein>
    <submittedName>
        <fullName evidence="1">Uncharacterized protein</fullName>
    </submittedName>
</protein>